<sequence length="327" mass="35653">MSRERVDEGRLSVVGVTALDEQLYRRLLTAPGSTLAELTAGTGIGTTRARQAVARLERCGLVSRRPGVPARFIPAPPDVAVGSLIARRQDELERARLEAESLLADFHQGTRYEHSSQVVELISGQAAISQRAAQLMSGAEHEVVLFDKPPYVGAQDNPDEMDALARGVRWRAIYSTESLTEPGQLARMTAFRDAGEQARLSPVVPTKLVIVDRRLALMPLGVDGSDAAQTAVLVHPSSLLSLLVTHFDGMWERSISFDQHLNGGQPPAKSEQRVLQLLSAGLKDEAIARQLGISLRTTRRWIAQVMADRGVTTRFQLGLVVARELTS</sequence>
<dbReference type="Proteomes" id="UP000292027">
    <property type="component" value="Unassembled WGS sequence"/>
</dbReference>
<dbReference type="InterPro" id="IPR051797">
    <property type="entry name" value="TrmB-like"/>
</dbReference>
<dbReference type="SMART" id="SM00421">
    <property type="entry name" value="HTH_LUXR"/>
    <property type="match status" value="1"/>
</dbReference>
<dbReference type="InterPro" id="IPR036388">
    <property type="entry name" value="WH-like_DNA-bd_sf"/>
</dbReference>
<evidence type="ECO:0000313" key="2">
    <source>
        <dbReference type="EMBL" id="RZU20195.1"/>
    </source>
</evidence>
<name>A0A4Q7XBM4_9ACTN</name>
<dbReference type="InterPro" id="IPR036390">
    <property type="entry name" value="WH_DNA-bd_sf"/>
</dbReference>
<dbReference type="InterPro" id="IPR000792">
    <property type="entry name" value="Tscrpt_reg_LuxR_C"/>
</dbReference>
<dbReference type="InterPro" id="IPR002831">
    <property type="entry name" value="Tscrpt_reg_TrmB_N"/>
</dbReference>
<comment type="caution">
    <text evidence="2">The sequence shown here is derived from an EMBL/GenBank/DDBJ whole genome shotgun (WGS) entry which is preliminary data.</text>
</comment>
<dbReference type="SUPFAM" id="SSF46785">
    <property type="entry name" value="Winged helix' DNA-binding domain"/>
    <property type="match status" value="1"/>
</dbReference>
<gene>
    <name evidence="2" type="ORF">EV645_2422</name>
</gene>
<dbReference type="GO" id="GO:0003677">
    <property type="term" value="F:DNA binding"/>
    <property type="evidence" value="ECO:0007669"/>
    <property type="project" value="InterPro"/>
</dbReference>
<organism evidence="2 3">
    <name type="scientific">Kribbella rubisoli</name>
    <dbReference type="NCBI Taxonomy" id="3075929"/>
    <lineage>
        <taxon>Bacteria</taxon>
        <taxon>Bacillati</taxon>
        <taxon>Actinomycetota</taxon>
        <taxon>Actinomycetes</taxon>
        <taxon>Propionibacteriales</taxon>
        <taxon>Kribbellaceae</taxon>
        <taxon>Kribbella</taxon>
    </lineage>
</organism>
<evidence type="ECO:0000259" key="1">
    <source>
        <dbReference type="SMART" id="SM00421"/>
    </source>
</evidence>
<dbReference type="GO" id="GO:0006355">
    <property type="term" value="P:regulation of DNA-templated transcription"/>
    <property type="evidence" value="ECO:0007669"/>
    <property type="project" value="InterPro"/>
</dbReference>
<dbReference type="Pfam" id="PF01978">
    <property type="entry name" value="TrmB"/>
    <property type="match status" value="1"/>
</dbReference>
<protein>
    <submittedName>
        <fullName evidence="2">Sugar-specific transcriptional regulator TrmB</fullName>
    </submittedName>
</protein>
<proteinExistence type="predicted"/>
<feature type="domain" description="HTH luxR-type" evidence="1">
    <location>
        <begin position="264"/>
        <end position="321"/>
    </location>
</feature>
<accession>A0A4Q7XBM4</accession>
<keyword evidence="3" id="KW-1185">Reference proteome</keyword>
<dbReference type="EMBL" id="SHKR01000011">
    <property type="protein sequence ID" value="RZU20195.1"/>
    <property type="molecule type" value="Genomic_DNA"/>
</dbReference>
<dbReference type="AlphaFoldDB" id="A0A4Q7XBM4"/>
<dbReference type="PANTHER" id="PTHR34293">
    <property type="entry name" value="HTH-TYPE TRANSCRIPTIONAL REGULATOR TRMBL2"/>
    <property type="match status" value="1"/>
</dbReference>
<dbReference type="InterPro" id="IPR016032">
    <property type="entry name" value="Sig_transdc_resp-reg_C-effctor"/>
</dbReference>
<evidence type="ECO:0000313" key="3">
    <source>
        <dbReference type="Proteomes" id="UP000292027"/>
    </source>
</evidence>
<dbReference type="Pfam" id="PF13384">
    <property type="entry name" value="HTH_23"/>
    <property type="match status" value="1"/>
</dbReference>
<dbReference type="SUPFAM" id="SSF46894">
    <property type="entry name" value="C-terminal effector domain of the bipartite response regulators"/>
    <property type="match status" value="1"/>
</dbReference>
<reference evidence="2 3" key="1">
    <citation type="journal article" date="2015" name="Stand. Genomic Sci.">
        <title>Genomic Encyclopedia of Bacterial and Archaeal Type Strains, Phase III: the genomes of soil and plant-associated and newly described type strains.</title>
        <authorList>
            <person name="Whitman W.B."/>
            <person name="Woyke T."/>
            <person name="Klenk H.P."/>
            <person name="Zhou Y."/>
            <person name="Lilburn T.G."/>
            <person name="Beck B.J."/>
            <person name="De Vos P."/>
            <person name="Vandamme P."/>
            <person name="Eisen J.A."/>
            <person name="Garrity G."/>
            <person name="Hugenholtz P."/>
            <person name="Kyrpides N.C."/>
        </authorList>
    </citation>
    <scope>NUCLEOTIDE SEQUENCE [LARGE SCALE GENOMIC DNA]</scope>
    <source>
        <strain evidence="2 3">VKM Ac-2540</strain>
    </source>
</reference>
<dbReference type="RefSeq" id="WP_130442632.1">
    <property type="nucleotide sequence ID" value="NZ_SHKR01000011.1"/>
</dbReference>
<dbReference type="Gene3D" id="1.10.10.10">
    <property type="entry name" value="Winged helix-like DNA-binding domain superfamily/Winged helix DNA-binding domain"/>
    <property type="match status" value="2"/>
</dbReference>
<dbReference type="PANTHER" id="PTHR34293:SF1">
    <property type="entry name" value="HTH-TYPE TRANSCRIPTIONAL REGULATOR TRMBL2"/>
    <property type="match status" value="1"/>
</dbReference>
<dbReference type="OrthoDB" id="3728246at2"/>